<organism evidence="2 3">
    <name type="scientific">Anaeromyxobacter paludicola</name>
    <dbReference type="NCBI Taxonomy" id="2918171"/>
    <lineage>
        <taxon>Bacteria</taxon>
        <taxon>Pseudomonadati</taxon>
        <taxon>Myxococcota</taxon>
        <taxon>Myxococcia</taxon>
        <taxon>Myxococcales</taxon>
        <taxon>Cystobacterineae</taxon>
        <taxon>Anaeromyxobacteraceae</taxon>
        <taxon>Anaeromyxobacter</taxon>
    </lineage>
</organism>
<protein>
    <recommendedName>
        <fullName evidence="4">S9 family peptidase</fullName>
    </recommendedName>
</protein>
<gene>
    <name evidence="2" type="ORF">AMPC_22000</name>
</gene>
<dbReference type="PROSITE" id="PS51257">
    <property type="entry name" value="PROKAR_LIPOPROTEIN"/>
    <property type="match status" value="1"/>
</dbReference>
<evidence type="ECO:0008006" key="4">
    <source>
        <dbReference type="Google" id="ProtNLM"/>
    </source>
</evidence>
<name>A0ABN6N7F6_9BACT</name>
<keyword evidence="1" id="KW-0732">Signal</keyword>
<dbReference type="SUPFAM" id="SSF69304">
    <property type="entry name" value="Tricorn protease N-terminal domain"/>
    <property type="match status" value="1"/>
</dbReference>
<feature type="chain" id="PRO_5045469351" description="S9 family peptidase" evidence="1">
    <location>
        <begin position="25"/>
        <end position="237"/>
    </location>
</feature>
<keyword evidence="3" id="KW-1185">Reference proteome</keyword>
<sequence length="237" mass="25425">MLNRFSAAWPLVFIGVLACASAFARPDRRPEEALAAMKAAGRQGADVAHVRWSKVRSQKRHTSFFFADYDPGRGLGQLWAFDEASGKAWLVAERVSFHLTLANDARLFFVAAVSADGAGVLSVAQLPQGPARPVDAGVPRFGLELDEDGRTGFYLARLSDGAGELRALPLDSLQPRTVARGVSDFRLDPHADRLIFVEAVPGRGNVLRSAALPLTADVIDLGPVKGARVPSRALASR</sequence>
<evidence type="ECO:0000313" key="2">
    <source>
        <dbReference type="EMBL" id="BDG09087.1"/>
    </source>
</evidence>
<evidence type="ECO:0000313" key="3">
    <source>
        <dbReference type="Proteomes" id="UP001162734"/>
    </source>
</evidence>
<feature type="signal peptide" evidence="1">
    <location>
        <begin position="1"/>
        <end position="24"/>
    </location>
</feature>
<dbReference type="EMBL" id="AP025592">
    <property type="protein sequence ID" value="BDG09087.1"/>
    <property type="molecule type" value="Genomic_DNA"/>
</dbReference>
<dbReference type="Proteomes" id="UP001162734">
    <property type="component" value="Chromosome"/>
</dbReference>
<accession>A0ABN6N7F6</accession>
<reference evidence="3" key="1">
    <citation type="journal article" date="2022" name="Int. J. Syst. Evol. Microbiol.">
        <title>Anaeromyxobacter oryzae sp. nov., Anaeromyxobacter diazotrophicus sp. nov. and Anaeromyxobacter paludicola sp. nov., isolated from paddy soils.</title>
        <authorList>
            <person name="Itoh H."/>
            <person name="Xu Z."/>
            <person name="Mise K."/>
            <person name="Masuda Y."/>
            <person name="Ushijima N."/>
            <person name="Hayakawa C."/>
            <person name="Shiratori Y."/>
            <person name="Senoo K."/>
        </authorList>
    </citation>
    <scope>NUCLEOTIDE SEQUENCE [LARGE SCALE GENOMIC DNA]</scope>
    <source>
        <strain evidence="3">Red630</strain>
    </source>
</reference>
<evidence type="ECO:0000256" key="1">
    <source>
        <dbReference type="SAM" id="SignalP"/>
    </source>
</evidence>
<proteinExistence type="predicted"/>